<keyword evidence="1" id="KW-0812">Transmembrane</keyword>
<accession>A0A3T0I0W8</accession>
<keyword evidence="3" id="KW-1185">Reference proteome</keyword>
<proteinExistence type="predicted"/>
<dbReference type="Proteomes" id="UP000282892">
    <property type="component" value="Chromosome"/>
</dbReference>
<protein>
    <submittedName>
        <fullName evidence="2">Uncharacterized protein</fullName>
    </submittedName>
</protein>
<evidence type="ECO:0000313" key="2">
    <source>
        <dbReference type="EMBL" id="AZU62985.1"/>
    </source>
</evidence>
<dbReference type="AlphaFoldDB" id="A0A3T0I0W8"/>
<evidence type="ECO:0000256" key="1">
    <source>
        <dbReference type="SAM" id="Phobius"/>
    </source>
</evidence>
<reference evidence="2 3" key="1">
    <citation type="submission" date="2017-07" db="EMBL/GenBank/DDBJ databases">
        <title>The complete genome sequence of Bacillus mesonae strain H20-5, an efficient strain improving plant abiotic stress resistance.</title>
        <authorList>
            <person name="Kim S.Y."/>
            <person name="Song H."/>
            <person name="Sang M.K."/>
            <person name="Weon H.-Y."/>
            <person name="Song J."/>
        </authorList>
    </citation>
    <scope>NUCLEOTIDE SEQUENCE [LARGE SCALE GENOMIC DNA]</scope>
    <source>
        <strain evidence="2 3">H20-5</strain>
    </source>
</reference>
<dbReference type="EMBL" id="CP022572">
    <property type="protein sequence ID" value="AZU62985.1"/>
    <property type="molecule type" value="Genomic_DNA"/>
</dbReference>
<feature type="transmembrane region" description="Helical" evidence="1">
    <location>
        <begin position="16"/>
        <end position="35"/>
    </location>
</feature>
<organism evidence="2 3">
    <name type="scientific">Neobacillus mesonae</name>
    <dbReference type="NCBI Taxonomy" id="1193713"/>
    <lineage>
        <taxon>Bacteria</taxon>
        <taxon>Bacillati</taxon>
        <taxon>Bacillota</taxon>
        <taxon>Bacilli</taxon>
        <taxon>Bacillales</taxon>
        <taxon>Bacillaceae</taxon>
        <taxon>Neobacillus</taxon>
    </lineage>
</organism>
<keyword evidence="1" id="KW-1133">Transmembrane helix</keyword>
<dbReference type="RefSeq" id="WP_066384440.1">
    <property type="nucleotide sequence ID" value="NZ_CP128196.1"/>
</dbReference>
<name>A0A3T0I0W8_9BACI</name>
<gene>
    <name evidence="2" type="ORF">CHR53_17960</name>
</gene>
<sequence>MFQLLIDHSDVNTLNALYVSIYLGLVLKYFWAWGVEYTLNNSSSYVKNTKTIHPLFLTKKTNGVHGSIILTRIIKYIRKKACHKDDSEEPISLLPAFKFLT</sequence>
<evidence type="ECO:0000313" key="3">
    <source>
        <dbReference type="Proteomes" id="UP000282892"/>
    </source>
</evidence>
<keyword evidence="1" id="KW-0472">Membrane</keyword>
<dbReference type="KEGG" id="nmk:CHR53_17960"/>